<keyword evidence="6" id="KW-0004">4Fe-4S</keyword>
<proteinExistence type="predicted"/>
<evidence type="ECO:0000256" key="10">
    <source>
        <dbReference type="ARBA" id="ARBA00022723"/>
    </source>
</evidence>
<feature type="transmembrane region" description="Helical" evidence="19">
    <location>
        <begin position="14"/>
        <end position="32"/>
    </location>
</feature>
<dbReference type="Proteomes" id="UP000718564">
    <property type="component" value="Unassembled WGS sequence"/>
</dbReference>
<evidence type="ECO:0000256" key="9">
    <source>
        <dbReference type="ARBA" id="ARBA00022679"/>
    </source>
</evidence>
<keyword evidence="22" id="KW-1185">Reference proteome</keyword>
<evidence type="ECO:0000256" key="17">
    <source>
        <dbReference type="ARBA" id="ARBA00024827"/>
    </source>
</evidence>
<name>A0ABX1PEJ9_9CYAN</name>
<evidence type="ECO:0000256" key="7">
    <source>
        <dbReference type="ARBA" id="ARBA00022490"/>
    </source>
</evidence>
<sequence>MKLNMFSSPSFCTILRYVEWVMMIGVTLGFILDGMFQVSITTTLQVFFCLCGYTWLSLVFPIYRPLWQRQAYVLSGIILALFMRVTGIGIELFLYLYIAKSCFLLNRKNLILTVIFTVLLGVLTFVLALPEYVQLNSALCVNLEEHKQIQQMILSYLSDNLVVTVFIIAFSFMVIVEQKSRKRAEALAEQVETLATTLERTRIARDIHDSLGHSLTNLNSRLTVAQQKLRQHDIDGVCEVVDTAQFLASQCIEDVNRSLKMMRQSDFNLNQALTTLLEQLRHNQALSVQWEINLPQLSLQTSHHIYCIVKEGLINIQKYAHASAVRFRGLSTPEGILIELADNGQGFDPKIPHLGLGLQGIEERVQLLRGQLTINSTPGSGTQIQIILPL</sequence>
<keyword evidence="16" id="KW-0411">Iron-sulfur</keyword>
<keyword evidence="8" id="KW-0597">Phosphoprotein</keyword>
<evidence type="ECO:0000256" key="16">
    <source>
        <dbReference type="ARBA" id="ARBA00023014"/>
    </source>
</evidence>
<dbReference type="PANTHER" id="PTHR24421">
    <property type="entry name" value="NITRATE/NITRITE SENSOR PROTEIN NARX-RELATED"/>
    <property type="match status" value="1"/>
</dbReference>
<evidence type="ECO:0000256" key="6">
    <source>
        <dbReference type="ARBA" id="ARBA00022485"/>
    </source>
</evidence>
<gene>
    <name evidence="21" type="ORF">DP116_23235</name>
</gene>
<dbReference type="InterPro" id="IPR003594">
    <property type="entry name" value="HATPase_dom"/>
</dbReference>
<accession>A0ABX1PEJ9</accession>
<evidence type="ECO:0000256" key="8">
    <source>
        <dbReference type="ARBA" id="ARBA00022553"/>
    </source>
</evidence>
<evidence type="ECO:0000259" key="20">
    <source>
        <dbReference type="PROSITE" id="PS50109"/>
    </source>
</evidence>
<comment type="subcellular location">
    <subcellularLocation>
        <location evidence="3">Cytoplasm</location>
    </subcellularLocation>
</comment>
<feature type="transmembrane region" description="Helical" evidence="19">
    <location>
        <begin position="153"/>
        <end position="176"/>
    </location>
</feature>
<dbReference type="InterPro" id="IPR036890">
    <property type="entry name" value="HATPase_C_sf"/>
</dbReference>
<keyword evidence="7" id="KW-0963">Cytoplasm</keyword>
<dbReference type="PRINTS" id="PR00344">
    <property type="entry name" value="BCTRLSENSOR"/>
</dbReference>
<dbReference type="PANTHER" id="PTHR24421:SF10">
    <property type="entry name" value="NITRATE_NITRITE SENSOR PROTEIN NARQ"/>
    <property type="match status" value="1"/>
</dbReference>
<feature type="transmembrane region" description="Helical" evidence="19">
    <location>
        <begin position="44"/>
        <end position="66"/>
    </location>
</feature>
<dbReference type="InterPro" id="IPR004358">
    <property type="entry name" value="Sig_transdc_His_kin-like_C"/>
</dbReference>
<feature type="domain" description="Histidine kinase" evidence="20">
    <location>
        <begin position="210"/>
        <end position="390"/>
    </location>
</feature>
<evidence type="ECO:0000256" key="15">
    <source>
        <dbReference type="ARBA" id="ARBA00023012"/>
    </source>
</evidence>
<protein>
    <recommendedName>
        <fullName evidence="5">Oxygen sensor histidine kinase NreB</fullName>
        <ecNumber evidence="4">2.7.13.3</ecNumber>
    </recommendedName>
    <alternativeName>
        <fullName evidence="18">Nitrogen regulation protein B</fullName>
    </alternativeName>
</protein>
<evidence type="ECO:0000256" key="4">
    <source>
        <dbReference type="ARBA" id="ARBA00012438"/>
    </source>
</evidence>
<dbReference type="Pfam" id="PF02518">
    <property type="entry name" value="HATPase_c"/>
    <property type="match status" value="1"/>
</dbReference>
<feature type="transmembrane region" description="Helical" evidence="19">
    <location>
        <begin position="110"/>
        <end position="133"/>
    </location>
</feature>
<dbReference type="InterPro" id="IPR011712">
    <property type="entry name" value="Sig_transdc_His_kin_sub3_dim/P"/>
</dbReference>
<dbReference type="EC" id="2.7.13.3" evidence="4"/>
<keyword evidence="12 21" id="KW-0418">Kinase</keyword>
<comment type="function">
    <text evidence="17">Member of the two-component regulatory system NreB/NreC involved in the control of dissimilatory nitrate/nitrite reduction in response to oxygen. NreB functions as a direct oxygen sensor histidine kinase which is autophosphorylated, in the absence of oxygen, probably at the conserved histidine residue, and transfers its phosphate group probably to a conserved aspartate residue of NreC. NreB/NreC activates the expression of the nitrate (narGHJI) and nitrite (nir) reductase operons, as well as the putative nitrate transporter gene narT.</text>
</comment>
<dbReference type="GO" id="GO:0016301">
    <property type="term" value="F:kinase activity"/>
    <property type="evidence" value="ECO:0007669"/>
    <property type="project" value="UniProtKB-KW"/>
</dbReference>
<dbReference type="InterPro" id="IPR050482">
    <property type="entry name" value="Sensor_HK_TwoCompSys"/>
</dbReference>
<evidence type="ECO:0000256" key="14">
    <source>
        <dbReference type="ARBA" id="ARBA00023004"/>
    </source>
</evidence>
<keyword evidence="19" id="KW-0812">Transmembrane</keyword>
<keyword evidence="13" id="KW-0067">ATP-binding</keyword>
<evidence type="ECO:0000256" key="18">
    <source>
        <dbReference type="ARBA" id="ARBA00030800"/>
    </source>
</evidence>
<evidence type="ECO:0000256" key="12">
    <source>
        <dbReference type="ARBA" id="ARBA00022777"/>
    </source>
</evidence>
<dbReference type="InterPro" id="IPR005467">
    <property type="entry name" value="His_kinase_dom"/>
</dbReference>
<keyword evidence="10" id="KW-0479">Metal-binding</keyword>
<keyword evidence="19" id="KW-0472">Membrane</keyword>
<dbReference type="SMART" id="SM00387">
    <property type="entry name" value="HATPase_c"/>
    <property type="match status" value="1"/>
</dbReference>
<keyword evidence="19" id="KW-1133">Transmembrane helix</keyword>
<dbReference type="Pfam" id="PF07730">
    <property type="entry name" value="HisKA_3"/>
    <property type="match status" value="1"/>
</dbReference>
<evidence type="ECO:0000256" key="19">
    <source>
        <dbReference type="SAM" id="Phobius"/>
    </source>
</evidence>
<comment type="caution">
    <text evidence="21">The sequence shown here is derived from an EMBL/GenBank/DDBJ whole genome shotgun (WGS) entry which is preliminary data.</text>
</comment>
<keyword evidence="11" id="KW-0547">Nucleotide-binding</keyword>
<evidence type="ECO:0000313" key="22">
    <source>
        <dbReference type="Proteomes" id="UP000718564"/>
    </source>
</evidence>
<evidence type="ECO:0000256" key="11">
    <source>
        <dbReference type="ARBA" id="ARBA00022741"/>
    </source>
</evidence>
<dbReference type="Gene3D" id="3.30.565.10">
    <property type="entry name" value="Histidine kinase-like ATPase, C-terminal domain"/>
    <property type="match status" value="1"/>
</dbReference>
<evidence type="ECO:0000256" key="1">
    <source>
        <dbReference type="ARBA" id="ARBA00000085"/>
    </source>
</evidence>
<dbReference type="SUPFAM" id="SSF55874">
    <property type="entry name" value="ATPase domain of HSP90 chaperone/DNA topoisomerase II/histidine kinase"/>
    <property type="match status" value="1"/>
</dbReference>
<feature type="transmembrane region" description="Helical" evidence="19">
    <location>
        <begin position="72"/>
        <end position="98"/>
    </location>
</feature>
<dbReference type="EMBL" id="QMEB01000232">
    <property type="protein sequence ID" value="NMG22207.1"/>
    <property type="molecule type" value="Genomic_DNA"/>
</dbReference>
<keyword evidence="15" id="KW-0902">Two-component regulatory system</keyword>
<comment type="catalytic activity">
    <reaction evidence="1">
        <text>ATP + protein L-histidine = ADP + protein N-phospho-L-histidine.</text>
        <dbReference type="EC" id="2.7.13.3"/>
    </reaction>
</comment>
<organism evidence="21 22">
    <name type="scientific">Brasilonema bromeliae SPC951</name>
    <dbReference type="NCBI Taxonomy" id="385972"/>
    <lineage>
        <taxon>Bacteria</taxon>
        <taxon>Bacillati</taxon>
        <taxon>Cyanobacteriota</taxon>
        <taxon>Cyanophyceae</taxon>
        <taxon>Nostocales</taxon>
        <taxon>Scytonemataceae</taxon>
        <taxon>Brasilonema</taxon>
        <taxon>Bromeliae group (in: Brasilonema)</taxon>
    </lineage>
</organism>
<dbReference type="PROSITE" id="PS50109">
    <property type="entry name" value="HIS_KIN"/>
    <property type="match status" value="1"/>
</dbReference>
<evidence type="ECO:0000256" key="3">
    <source>
        <dbReference type="ARBA" id="ARBA00004496"/>
    </source>
</evidence>
<reference evidence="21 22" key="1">
    <citation type="submission" date="2018-06" db="EMBL/GenBank/DDBJ databases">
        <title>Comparative genomics of Brasilonema spp. strains.</title>
        <authorList>
            <person name="Alvarenga D.O."/>
            <person name="Fiore M.F."/>
            <person name="Varani A.M."/>
        </authorList>
    </citation>
    <scope>NUCLEOTIDE SEQUENCE [LARGE SCALE GENOMIC DNA]</scope>
    <source>
        <strain evidence="21 22">SPC951</strain>
    </source>
</reference>
<dbReference type="Gene3D" id="1.20.5.1930">
    <property type="match status" value="1"/>
</dbReference>
<keyword evidence="9" id="KW-0808">Transferase</keyword>
<evidence type="ECO:0000256" key="2">
    <source>
        <dbReference type="ARBA" id="ARBA00001966"/>
    </source>
</evidence>
<comment type="cofactor">
    <cofactor evidence="2">
        <name>[4Fe-4S] cluster</name>
        <dbReference type="ChEBI" id="CHEBI:49883"/>
    </cofactor>
</comment>
<keyword evidence="14" id="KW-0408">Iron</keyword>
<evidence type="ECO:0000256" key="5">
    <source>
        <dbReference type="ARBA" id="ARBA00017322"/>
    </source>
</evidence>
<evidence type="ECO:0000256" key="13">
    <source>
        <dbReference type="ARBA" id="ARBA00022840"/>
    </source>
</evidence>
<dbReference type="CDD" id="cd16917">
    <property type="entry name" value="HATPase_UhpB-NarQ-NarX-like"/>
    <property type="match status" value="1"/>
</dbReference>
<evidence type="ECO:0000313" key="21">
    <source>
        <dbReference type="EMBL" id="NMG22207.1"/>
    </source>
</evidence>